<dbReference type="SUPFAM" id="SSF51735">
    <property type="entry name" value="NAD(P)-binding Rossmann-fold domains"/>
    <property type="match status" value="1"/>
</dbReference>
<keyword evidence="3" id="KW-1185">Reference proteome</keyword>
<gene>
    <name evidence="2" type="ORF">GCM10011614_30370</name>
</gene>
<dbReference type="CDD" id="cd05233">
    <property type="entry name" value="SDR_c"/>
    <property type="match status" value="1"/>
</dbReference>
<dbReference type="PRINTS" id="PR00081">
    <property type="entry name" value="GDHRDH"/>
</dbReference>
<dbReference type="Pfam" id="PF13561">
    <property type="entry name" value="adh_short_C2"/>
    <property type="match status" value="1"/>
</dbReference>
<dbReference type="EMBL" id="BMZA01000015">
    <property type="protein sequence ID" value="GGZ13150.1"/>
    <property type="molecule type" value="Genomic_DNA"/>
</dbReference>
<dbReference type="PANTHER" id="PTHR42879">
    <property type="entry name" value="3-OXOACYL-(ACYL-CARRIER-PROTEIN) REDUCTASE"/>
    <property type="match status" value="1"/>
</dbReference>
<dbReference type="InterPro" id="IPR050259">
    <property type="entry name" value="SDR"/>
</dbReference>
<dbReference type="InterPro" id="IPR002347">
    <property type="entry name" value="SDR_fam"/>
</dbReference>
<evidence type="ECO:0000256" key="1">
    <source>
        <dbReference type="ARBA" id="ARBA00006484"/>
    </source>
</evidence>
<sequence length="248" mass="25321">MIVGGTAGVGLAAARKFIEAGVRRIAIVGRNAERGEAAAASLRELPGGAQVLFIAADANRAGEAQRIVAGTVDRFGTIDILLNSTVGTAGPQLLKDIPANELEAILVQQAMGPILMSHAVLPTMIDGGRGVILNIASDAAKLATPGESVIGAAMAAIVMFTRTLAIEAKRNNIRANALTPSLIQGTLTHARMQENEFSQKLFAKAAKMAHLGVAEADDLADLAVFLASPQAAKITGQAISANGGISAA</sequence>
<dbReference type="InterPro" id="IPR036291">
    <property type="entry name" value="NAD(P)-bd_dom_sf"/>
</dbReference>
<accession>A0A918PKY2</accession>
<dbReference type="Gene3D" id="3.40.50.720">
    <property type="entry name" value="NAD(P)-binding Rossmann-like Domain"/>
    <property type="match status" value="1"/>
</dbReference>
<dbReference type="AlphaFoldDB" id="A0A918PKY2"/>
<reference evidence="2" key="2">
    <citation type="submission" date="2020-09" db="EMBL/GenBank/DDBJ databases">
        <authorList>
            <person name="Sun Q."/>
            <person name="Kim S."/>
        </authorList>
    </citation>
    <scope>NUCLEOTIDE SEQUENCE</scope>
    <source>
        <strain evidence="2">KCTC 32255</strain>
    </source>
</reference>
<proteinExistence type="inferred from homology"/>
<reference evidence="2" key="1">
    <citation type="journal article" date="2014" name="Int. J. Syst. Evol. Microbiol.">
        <title>Complete genome sequence of Corynebacterium casei LMG S-19264T (=DSM 44701T), isolated from a smear-ripened cheese.</title>
        <authorList>
            <consortium name="US DOE Joint Genome Institute (JGI-PGF)"/>
            <person name="Walter F."/>
            <person name="Albersmeier A."/>
            <person name="Kalinowski J."/>
            <person name="Ruckert C."/>
        </authorList>
    </citation>
    <scope>NUCLEOTIDE SEQUENCE</scope>
    <source>
        <strain evidence="2">KCTC 32255</strain>
    </source>
</reference>
<dbReference type="Proteomes" id="UP000648075">
    <property type="component" value="Unassembled WGS sequence"/>
</dbReference>
<comment type="similarity">
    <text evidence="1">Belongs to the short-chain dehydrogenases/reductases (SDR) family.</text>
</comment>
<name>A0A918PKY2_9SPHN</name>
<evidence type="ECO:0000313" key="2">
    <source>
        <dbReference type="EMBL" id="GGZ13150.1"/>
    </source>
</evidence>
<protein>
    <submittedName>
        <fullName evidence="2">2-hydroxycyclohexane-1-carbonyl-CoA dehydrogenase</fullName>
    </submittedName>
</protein>
<comment type="caution">
    <text evidence="2">The sequence shown here is derived from an EMBL/GenBank/DDBJ whole genome shotgun (WGS) entry which is preliminary data.</text>
</comment>
<evidence type="ECO:0000313" key="3">
    <source>
        <dbReference type="Proteomes" id="UP000648075"/>
    </source>
</evidence>
<dbReference type="PANTHER" id="PTHR42879:SF2">
    <property type="entry name" value="3-OXOACYL-[ACYL-CARRIER-PROTEIN] REDUCTASE FABG"/>
    <property type="match status" value="1"/>
</dbReference>
<organism evidence="2 3">
    <name type="scientific">Novosphingobium colocasiae</name>
    <dbReference type="NCBI Taxonomy" id="1256513"/>
    <lineage>
        <taxon>Bacteria</taxon>
        <taxon>Pseudomonadati</taxon>
        <taxon>Pseudomonadota</taxon>
        <taxon>Alphaproteobacteria</taxon>
        <taxon>Sphingomonadales</taxon>
        <taxon>Sphingomonadaceae</taxon>
        <taxon>Novosphingobium</taxon>
    </lineage>
</organism>